<gene>
    <name evidence="2" type="ORF">PACLA_8A074495</name>
</gene>
<proteinExistence type="predicted"/>
<dbReference type="EMBL" id="CACRXK020009303">
    <property type="protein sequence ID" value="CAB4016899.1"/>
    <property type="molecule type" value="Genomic_DNA"/>
</dbReference>
<keyword evidence="3" id="KW-1185">Reference proteome</keyword>
<reference evidence="2" key="1">
    <citation type="submission" date="2020-04" db="EMBL/GenBank/DDBJ databases">
        <authorList>
            <person name="Alioto T."/>
            <person name="Alioto T."/>
            <person name="Gomez Garrido J."/>
        </authorList>
    </citation>
    <scope>NUCLEOTIDE SEQUENCE</scope>
    <source>
        <strain evidence="2">A484AB</strain>
    </source>
</reference>
<evidence type="ECO:0000256" key="1">
    <source>
        <dbReference type="SAM" id="MobiDB-lite"/>
    </source>
</evidence>
<accession>A0A6S7IIV4</accession>
<dbReference type="OrthoDB" id="5987510at2759"/>
<feature type="compositionally biased region" description="Basic residues" evidence="1">
    <location>
        <begin position="535"/>
        <end position="548"/>
    </location>
</feature>
<feature type="compositionally biased region" description="Polar residues" evidence="1">
    <location>
        <begin position="516"/>
        <end position="532"/>
    </location>
</feature>
<dbReference type="PANTHER" id="PTHR31424:SF3">
    <property type="entry name" value="RING-TYPE DOMAIN-CONTAINING PROTEIN"/>
    <property type="match status" value="1"/>
</dbReference>
<feature type="region of interest" description="Disordered" evidence="1">
    <location>
        <begin position="490"/>
        <end position="548"/>
    </location>
</feature>
<evidence type="ECO:0000313" key="3">
    <source>
        <dbReference type="Proteomes" id="UP001152795"/>
    </source>
</evidence>
<protein>
    <submittedName>
        <fullName evidence="2">Uncharacterized protein</fullName>
    </submittedName>
</protein>
<name>A0A6S7IIV4_PARCT</name>
<sequence>MDKFAVGDAFIHELSMVVEGMPRSYLIKQCRNKLNSICSVKPTPGAAPGAQLSFRDSLVNKLRLMAEDGKLTAGERLKVKISGDGARMTRLTNYVILSYCMLDDSKDVLAAKGTNTIAVMSGAESYESLKISFKDCWDEINQIILEGQVEINPGHTVPVEIFLGGDYKFLLLISGRAAANANYACLWCTIHKEQRWDMTKSGNYYNQPPMALTLADVKKYASDKNQFCCKDMPLLNVPLCNIVLDELHLLLRVTDILLSNLIEDAMELDDKNDFLKKKGEPKGVYLQRLTQLINSCGVTFSVWEKRDDHGKGIGNMDWTSLMGAEKKKLLHTLPDKLQSSTEEIIHLDTAGTVIKLWKDFADIYFNCISSNNPVELETCGSRIRRWITLFLTLQHHRKGYANKNITPYMHAAAYYIQDVLDKFKNLKQFSGQGVEKNNDVARSIVLRKSNNFDSPAEVIRAEHRVNTLHKRERRKRGYKKVATEFWNGGKQEASKNKKQKCISIQKPDVSNKIGEDNSSIPEQPANVQQRNVQKGAKKAKKRKQTKKR</sequence>
<dbReference type="AlphaFoldDB" id="A0A6S7IIV4"/>
<evidence type="ECO:0000313" key="2">
    <source>
        <dbReference type="EMBL" id="CAB4016899.1"/>
    </source>
</evidence>
<comment type="caution">
    <text evidence="2">The sequence shown here is derived from an EMBL/GenBank/DDBJ whole genome shotgun (WGS) entry which is preliminary data.</text>
</comment>
<dbReference type="PANTHER" id="PTHR31424">
    <property type="entry name" value="PROTEIN CBG23806"/>
    <property type="match status" value="1"/>
</dbReference>
<organism evidence="2 3">
    <name type="scientific">Paramuricea clavata</name>
    <name type="common">Red gorgonian</name>
    <name type="synonym">Violescent sea-whip</name>
    <dbReference type="NCBI Taxonomy" id="317549"/>
    <lineage>
        <taxon>Eukaryota</taxon>
        <taxon>Metazoa</taxon>
        <taxon>Cnidaria</taxon>
        <taxon>Anthozoa</taxon>
        <taxon>Octocorallia</taxon>
        <taxon>Malacalcyonacea</taxon>
        <taxon>Plexauridae</taxon>
        <taxon>Paramuricea</taxon>
    </lineage>
</organism>
<dbReference type="Proteomes" id="UP001152795">
    <property type="component" value="Unassembled WGS sequence"/>
</dbReference>